<dbReference type="Pfam" id="PF01025">
    <property type="entry name" value="GrpE"/>
    <property type="match status" value="1"/>
</dbReference>
<dbReference type="SUPFAM" id="SSF51064">
    <property type="entry name" value="Head domain of nucleotide exchange factor GrpE"/>
    <property type="match status" value="1"/>
</dbReference>
<name>A0A1F8DX27_9BACT</name>
<dbReference type="PANTHER" id="PTHR21237">
    <property type="entry name" value="GRPE PROTEIN"/>
    <property type="match status" value="1"/>
</dbReference>
<dbReference type="GO" id="GO:0051087">
    <property type="term" value="F:protein-folding chaperone binding"/>
    <property type="evidence" value="ECO:0007669"/>
    <property type="project" value="InterPro"/>
</dbReference>
<dbReference type="STRING" id="1802559.A2372_01640"/>
<dbReference type="AlphaFoldDB" id="A0A1F8DX27"/>
<organism evidence="7 8">
    <name type="scientific">Candidatus Wolfebacteria bacterium RIFOXYB1_FULL_54_12</name>
    <dbReference type="NCBI Taxonomy" id="1802559"/>
    <lineage>
        <taxon>Bacteria</taxon>
        <taxon>Candidatus Wolfeibacteriota</taxon>
    </lineage>
</organism>
<comment type="caution">
    <text evidence="7">The sequence shown here is derived from an EMBL/GenBank/DDBJ whole genome shotgun (WGS) entry which is preliminary data.</text>
</comment>
<sequence>MEDTTQQANGPEEQAVALEPTDIGQITKERDEYLDGWQRARAELVNYKRDESKRSDDLMKFANGALIRELIAVVDNFELAIAAMERQGAVEKGIYLIKAQLEDILKQYGLEKVIVEIGQAFDPSLHDAIASVSSELPSGTITEAVERGYYLHGKLLRPSRVKVSQ</sequence>
<dbReference type="GO" id="GO:0000774">
    <property type="term" value="F:adenyl-nucleotide exchange factor activity"/>
    <property type="evidence" value="ECO:0007669"/>
    <property type="project" value="InterPro"/>
</dbReference>
<dbReference type="SUPFAM" id="SSF58014">
    <property type="entry name" value="Coiled-coil domain of nucleotide exchange factor GrpE"/>
    <property type="match status" value="1"/>
</dbReference>
<dbReference type="InterPro" id="IPR009012">
    <property type="entry name" value="GrpE_head"/>
</dbReference>
<accession>A0A1F8DX27</accession>
<evidence type="ECO:0000256" key="3">
    <source>
        <dbReference type="HAMAP-Rule" id="MF_01151"/>
    </source>
</evidence>
<dbReference type="PRINTS" id="PR00773">
    <property type="entry name" value="GRPEPROTEIN"/>
</dbReference>
<protein>
    <recommendedName>
        <fullName evidence="3 4">Protein GrpE</fullName>
    </recommendedName>
    <alternativeName>
        <fullName evidence="3">HSP-70 cofactor</fullName>
    </alternativeName>
</protein>
<reference evidence="7 8" key="1">
    <citation type="journal article" date="2016" name="Nat. Commun.">
        <title>Thousands of microbial genomes shed light on interconnected biogeochemical processes in an aquifer system.</title>
        <authorList>
            <person name="Anantharaman K."/>
            <person name="Brown C.T."/>
            <person name="Hug L.A."/>
            <person name="Sharon I."/>
            <person name="Castelle C.J."/>
            <person name="Probst A.J."/>
            <person name="Thomas B.C."/>
            <person name="Singh A."/>
            <person name="Wilkins M.J."/>
            <person name="Karaoz U."/>
            <person name="Brodie E.L."/>
            <person name="Williams K.H."/>
            <person name="Hubbard S.S."/>
            <person name="Banfield J.F."/>
        </authorList>
    </citation>
    <scope>NUCLEOTIDE SEQUENCE [LARGE SCALE GENOMIC DNA]</scope>
</reference>
<evidence type="ECO:0000256" key="4">
    <source>
        <dbReference type="RuleBase" id="RU000639"/>
    </source>
</evidence>
<comment type="subcellular location">
    <subcellularLocation>
        <location evidence="3">Cytoplasm</location>
    </subcellularLocation>
</comment>
<dbReference type="GO" id="GO:0051082">
    <property type="term" value="F:unfolded protein binding"/>
    <property type="evidence" value="ECO:0007669"/>
    <property type="project" value="TreeGrafter"/>
</dbReference>
<comment type="function">
    <text evidence="3 4">Participates actively in the response to hyperosmotic and heat shock by preventing the aggregation of stress-denatured proteins, in association with DnaK and GrpE. It is the nucleotide exchange factor for DnaK and may function as a thermosensor. Unfolded proteins bind initially to DnaJ; upon interaction with the DnaJ-bound protein, DnaK hydrolyzes its bound ATP, resulting in the formation of a stable complex. GrpE releases ADP from DnaK; ATP binding to DnaK triggers the release of the substrate protein, thus completing the reaction cycle. Several rounds of ATP-dependent interactions between DnaJ, DnaK and GrpE are required for fully efficient folding.</text>
</comment>
<evidence type="ECO:0000256" key="6">
    <source>
        <dbReference type="SAM" id="MobiDB-lite"/>
    </source>
</evidence>
<evidence type="ECO:0000256" key="2">
    <source>
        <dbReference type="ARBA" id="ARBA00023186"/>
    </source>
</evidence>
<dbReference type="EMBL" id="MGIT01000001">
    <property type="protein sequence ID" value="OGM93100.1"/>
    <property type="molecule type" value="Genomic_DNA"/>
</dbReference>
<dbReference type="HAMAP" id="MF_01151">
    <property type="entry name" value="GrpE"/>
    <property type="match status" value="1"/>
</dbReference>
<keyword evidence="3 4" id="KW-0346">Stress response</keyword>
<evidence type="ECO:0000313" key="8">
    <source>
        <dbReference type="Proteomes" id="UP000176422"/>
    </source>
</evidence>
<evidence type="ECO:0000256" key="1">
    <source>
        <dbReference type="ARBA" id="ARBA00009054"/>
    </source>
</evidence>
<feature type="region of interest" description="Disordered" evidence="6">
    <location>
        <begin position="1"/>
        <end position="22"/>
    </location>
</feature>
<dbReference type="Gene3D" id="3.90.20.20">
    <property type="match status" value="1"/>
</dbReference>
<dbReference type="GO" id="GO:0006457">
    <property type="term" value="P:protein folding"/>
    <property type="evidence" value="ECO:0007669"/>
    <property type="project" value="InterPro"/>
</dbReference>
<dbReference type="PANTHER" id="PTHR21237:SF23">
    <property type="entry name" value="GRPE PROTEIN HOMOLOG, MITOCHONDRIAL"/>
    <property type="match status" value="1"/>
</dbReference>
<evidence type="ECO:0000313" key="7">
    <source>
        <dbReference type="EMBL" id="OGM93100.1"/>
    </source>
</evidence>
<dbReference type="InterPro" id="IPR000740">
    <property type="entry name" value="GrpE"/>
</dbReference>
<dbReference type="CDD" id="cd00446">
    <property type="entry name" value="GrpE"/>
    <property type="match status" value="1"/>
</dbReference>
<dbReference type="Proteomes" id="UP000176422">
    <property type="component" value="Unassembled WGS sequence"/>
</dbReference>
<dbReference type="InterPro" id="IPR013805">
    <property type="entry name" value="GrpE_CC"/>
</dbReference>
<proteinExistence type="inferred from homology"/>
<gene>
    <name evidence="3" type="primary">grpE</name>
    <name evidence="7" type="ORF">A2372_01640</name>
</gene>
<dbReference type="GO" id="GO:0005737">
    <property type="term" value="C:cytoplasm"/>
    <property type="evidence" value="ECO:0007669"/>
    <property type="project" value="UniProtKB-SubCell"/>
</dbReference>
<evidence type="ECO:0000256" key="5">
    <source>
        <dbReference type="RuleBase" id="RU004478"/>
    </source>
</evidence>
<comment type="similarity">
    <text evidence="1 3 5">Belongs to the GrpE family.</text>
</comment>
<dbReference type="GO" id="GO:0042803">
    <property type="term" value="F:protein homodimerization activity"/>
    <property type="evidence" value="ECO:0007669"/>
    <property type="project" value="InterPro"/>
</dbReference>
<dbReference type="Gene3D" id="2.30.22.10">
    <property type="entry name" value="Head domain of nucleotide exchange factor GrpE"/>
    <property type="match status" value="1"/>
</dbReference>
<comment type="subunit">
    <text evidence="3">Homodimer.</text>
</comment>
<dbReference type="PROSITE" id="PS01071">
    <property type="entry name" value="GRPE"/>
    <property type="match status" value="1"/>
</dbReference>
<keyword evidence="2 3" id="KW-0143">Chaperone</keyword>
<keyword evidence="3" id="KW-0963">Cytoplasm</keyword>